<dbReference type="InterPro" id="IPR027417">
    <property type="entry name" value="P-loop_NTPase"/>
</dbReference>
<evidence type="ECO:0000259" key="1">
    <source>
        <dbReference type="Pfam" id="PF12781"/>
    </source>
</evidence>
<dbReference type="OrthoDB" id="10251809at2759"/>
<gene>
    <name evidence="2" type="ORF">EZS28_005758</name>
</gene>
<dbReference type="PANTHER" id="PTHR22878">
    <property type="entry name" value="DYNEIN HEAVY CHAIN 6, AXONEMAL-LIKE-RELATED"/>
    <property type="match status" value="1"/>
</dbReference>
<protein>
    <submittedName>
        <fullName evidence="2">Putative dynein heavy chain</fullName>
    </submittedName>
</protein>
<dbReference type="GO" id="GO:0030286">
    <property type="term" value="C:dynein complex"/>
    <property type="evidence" value="ECO:0007669"/>
    <property type="project" value="InterPro"/>
</dbReference>
<dbReference type="GO" id="GO:0007018">
    <property type="term" value="P:microtubule-based movement"/>
    <property type="evidence" value="ECO:0007669"/>
    <property type="project" value="InterPro"/>
</dbReference>
<dbReference type="GO" id="GO:0051959">
    <property type="term" value="F:dynein light intermediate chain binding"/>
    <property type="evidence" value="ECO:0007669"/>
    <property type="project" value="InterPro"/>
</dbReference>
<name>A0A5J4WW29_9EUKA</name>
<evidence type="ECO:0000313" key="3">
    <source>
        <dbReference type="Proteomes" id="UP000324800"/>
    </source>
</evidence>
<dbReference type="InterPro" id="IPR035706">
    <property type="entry name" value="AAA_9"/>
</dbReference>
<evidence type="ECO:0000313" key="2">
    <source>
        <dbReference type="EMBL" id="KAA6398712.1"/>
    </source>
</evidence>
<proteinExistence type="predicted"/>
<dbReference type="AlphaFoldDB" id="A0A5J4WW29"/>
<dbReference type="InterPro" id="IPR026983">
    <property type="entry name" value="DHC"/>
</dbReference>
<reference evidence="2 3" key="1">
    <citation type="submission" date="2019-03" db="EMBL/GenBank/DDBJ databases">
        <title>Single cell metagenomics reveals metabolic interactions within the superorganism composed of flagellate Streblomastix strix and complex community of Bacteroidetes bacteria on its surface.</title>
        <authorList>
            <person name="Treitli S.C."/>
            <person name="Kolisko M."/>
            <person name="Husnik F."/>
            <person name="Keeling P."/>
            <person name="Hampl V."/>
        </authorList>
    </citation>
    <scope>NUCLEOTIDE SEQUENCE [LARGE SCALE GENOMIC DNA]</scope>
    <source>
        <strain evidence="2">ST1C</strain>
    </source>
</reference>
<accession>A0A5J4WW29</accession>
<comment type="caution">
    <text evidence="2">The sequence shown here is derived from an EMBL/GenBank/DDBJ whole genome shotgun (WGS) entry which is preliminary data.</text>
</comment>
<dbReference type="GO" id="GO:0045505">
    <property type="term" value="F:dynein intermediate chain binding"/>
    <property type="evidence" value="ECO:0007669"/>
    <property type="project" value="InterPro"/>
</dbReference>
<dbReference type="Pfam" id="PF12781">
    <property type="entry name" value="AAA_9"/>
    <property type="match status" value="1"/>
</dbReference>
<organism evidence="2 3">
    <name type="scientific">Streblomastix strix</name>
    <dbReference type="NCBI Taxonomy" id="222440"/>
    <lineage>
        <taxon>Eukaryota</taxon>
        <taxon>Metamonada</taxon>
        <taxon>Preaxostyla</taxon>
        <taxon>Oxymonadida</taxon>
        <taxon>Streblomastigidae</taxon>
        <taxon>Streblomastix</taxon>
    </lineage>
</organism>
<feature type="domain" description="Dynein heavy chain ATP-binding dynein motor region" evidence="1">
    <location>
        <begin position="1"/>
        <end position="94"/>
    </location>
</feature>
<dbReference type="EMBL" id="SNRW01000899">
    <property type="protein sequence ID" value="KAA6398712.1"/>
    <property type="molecule type" value="Genomic_DNA"/>
</dbReference>
<feature type="non-terminal residue" evidence="2">
    <location>
        <position position="1"/>
    </location>
</feature>
<dbReference type="Proteomes" id="UP000324800">
    <property type="component" value="Unassembled WGS sequence"/>
</dbReference>
<sequence>PHYAPEICAKTSVVDFTVTMKGLEQQILGRVIEKERYELEEQRHSVLTDVATNKKMVQQYERDLLFRLSESKGNLLDDEMIAVLQNTKKAAKEVAEKLVIGEMTEAKINEAREKYRHVG</sequence>
<dbReference type="Gene3D" id="6.10.140.1060">
    <property type="match status" value="1"/>
</dbReference>
<dbReference type="Gene3D" id="3.40.50.300">
    <property type="entry name" value="P-loop containing nucleotide triphosphate hydrolases"/>
    <property type="match status" value="1"/>
</dbReference>